<keyword evidence="3" id="KW-1185">Reference proteome</keyword>
<dbReference type="Proteomes" id="UP001500979">
    <property type="component" value="Unassembled WGS sequence"/>
</dbReference>
<sequence>MTWARARVAVLVLLVCWVGWLTLTLGARTQQAEQQTGRAASAERTLDQLADDVARVCAQGGDAAARLGAACLSADRIAQQPNPPAVPRGIASTSIDNGHLVVTYTDGTRRDLGPVTGRDGATGRSITATTVQGVDLLVIYSDGTRDTVGRIVGPAGPQGEPGTDGQDGTDGRGVAAVDTTGGRLLVTYSDGSTADVGPLPPGPPGEPGPQGEKGEKGDRGEPGPDCPAGYELRPVLLLSPSGTTYDGVGCVEPGSTSPTTPDEPR</sequence>
<feature type="compositionally biased region" description="Basic and acidic residues" evidence="1">
    <location>
        <begin position="212"/>
        <end position="222"/>
    </location>
</feature>
<proteinExistence type="predicted"/>
<evidence type="ECO:0000256" key="1">
    <source>
        <dbReference type="SAM" id="MobiDB-lite"/>
    </source>
</evidence>
<feature type="compositionally biased region" description="Pro residues" evidence="1">
    <location>
        <begin position="198"/>
        <end position="207"/>
    </location>
</feature>
<dbReference type="EMBL" id="BAAAUX010000001">
    <property type="protein sequence ID" value="GAA2772726.1"/>
    <property type="molecule type" value="Genomic_DNA"/>
</dbReference>
<feature type="compositionally biased region" description="Low complexity" evidence="1">
    <location>
        <begin position="157"/>
        <end position="166"/>
    </location>
</feature>
<dbReference type="PANTHER" id="PTHR24637">
    <property type="entry name" value="COLLAGEN"/>
    <property type="match status" value="1"/>
</dbReference>
<evidence type="ECO:0000313" key="3">
    <source>
        <dbReference type="Proteomes" id="UP001500979"/>
    </source>
</evidence>
<accession>A0ABN3V3I7</accession>
<feature type="compositionally biased region" description="Polar residues" evidence="1">
    <location>
        <begin position="254"/>
        <end position="265"/>
    </location>
</feature>
<name>A0ABN3V3I7_9PSEU</name>
<dbReference type="Gene3D" id="1.20.5.320">
    <property type="entry name" value="6-Phosphogluconate Dehydrogenase, domain 3"/>
    <property type="match status" value="1"/>
</dbReference>
<reference evidence="2 3" key="1">
    <citation type="journal article" date="2019" name="Int. J. Syst. Evol. Microbiol.">
        <title>The Global Catalogue of Microorganisms (GCM) 10K type strain sequencing project: providing services to taxonomists for standard genome sequencing and annotation.</title>
        <authorList>
            <consortium name="The Broad Institute Genomics Platform"/>
            <consortium name="The Broad Institute Genome Sequencing Center for Infectious Disease"/>
            <person name="Wu L."/>
            <person name="Ma J."/>
        </authorList>
    </citation>
    <scope>NUCLEOTIDE SEQUENCE [LARGE SCALE GENOMIC DNA]</scope>
    <source>
        <strain evidence="2 3">JCM 9383</strain>
    </source>
</reference>
<feature type="region of interest" description="Disordered" evidence="1">
    <location>
        <begin position="148"/>
        <end position="265"/>
    </location>
</feature>
<organism evidence="2 3">
    <name type="scientific">Saccharopolyspora taberi</name>
    <dbReference type="NCBI Taxonomy" id="60895"/>
    <lineage>
        <taxon>Bacteria</taxon>
        <taxon>Bacillati</taxon>
        <taxon>Actinomycetota</taxon>
        <taxon>Actinomycetes</taxon>
        <taxon>Pseudonocardiales</taxon>
        <taxon>Pseudonocardiaceae</taxon>
        <taxon>Saccharopolyspora</taxon>
    </lineage>
</organism>
<evidence type="ECO:0008006" key="4">
    <source>
        <dbReference type="Google" id="ProtNLM"/>
    </source>
</evidence>
<dbReference type="PANTHER" id="PTHR24637:SF377">
    <property type="entry name" value="COLLAGEN TYPE IX ALPHA 1 CHAIN"/>
    <property type="match status" value="1"/>
</dbReference>
<protein>
    <recommendedName>
        <fullName evidence="4">Collagen-like protein</fullName>
    </recommendedName>
</protein>
<comment type="caution">
    <text evidence="2">The sequence shown here is derived from an EMBL/GenBank/DDBJ whole genome shotgun (WGS) entry which is preliminary data.</text>
</comment>
<gene>
    <name evidence="2" type="ORF">GCM10010470_00280</name>
</gene>
<evidence type="ECO:0000313" key="2">
    <source>
        <dbReference type="EMBL" id="GAA2772726.1"/>
    </source>
</evidence>